<proteinExistence type="predicted"/>
<keyword evidence="2" id="KW-1185">Reference proteome</keyword>
<evidence type="ECO:0000313" key="1">
    <source>
        <dbReference type="EMBL" id="VVA92491.1"/>
    </source>
</evidence>
<gene>
    <name evidence="1" type="ORF">ANE_LOCUS2936</name>
</gene>
<comment type="caution">
    <text evidence="1">The sequence shown here is derived from an EMBL/GenBank/DDBJ whole genome shotgun (WGS) entry which is preliminary data.</text>
</comment>
<dbReference type="Proteomes" id="UP000489600">
    <property type="component" value="Unassembled WGS sequence"/>
</dbReference>
<dbReference type="AlphaFoldDB" id="A0A565ASW4"/>
<dbReference type="EMBL" id="CABITT030000001">
    <property type="protein sequence ID" value="VVA92491.1"/>
    <property type="molecule type" value="Genomic_DNA"/>
</dbReference>
<sequence>MDSCSTLIHILARYLLKSHARDVIRLALRLVDEETEMDGVSKVFRSLIKSYNPYGSASFVISTLISEVSSRRGASNEYTLNREVFCFDDNIVDETKEFIVKIKNMHFQFDDGEFL</sequence>
<organism evidence="1 2">
    <name type="scientific">Arabis nemorensis</name>
    <dbReference type="NCBI Taxonomy" id="586526"/>
    <lineage>
        <taxon>Eukaryota</taxon>
        <taxon>Viridiplantae</taxon>
        <taxon>Streptophyta</taxon>
        <taxon>Embryophyta</taxon>
        <taxon>Tracheophyta</taxon>
        <taxon>Spermatophyta</taxon>
        <taxon>Magnoliopsida</taxon>
        <taxon>eudicotyledons</taxon>
        <taxon>Gunneridae</taxon>
        <taxon>Pentapetalae</taxon>
        <taxon>rosids</taxon>
        <taxon>malvids</taxon>
        <taxon>Brassicales</taxon>
        <taxon>Brassicaceae</taxon>
        <taxon>Arabideae</taxon>
        <taxon>Arabis</taxon>
    </lineage>
</organism>
<reference evidence="1" key="1">
    <citation type="submission" date="2019-07" db="EMBL/GenBank/DDBJ databases">
        <authorList>
            <person name="Dittberner H."/>
        </authorList>
    </citation>
    <scope>NUCLEOTIDE SEQUENCE [LARGE SCALE GENOMIC DNA]</scope>
</reference>
<evidence type="ECO:0000313" key="2">
    <source>
        <dbReference type="Proteomes" id="UP000489600"/>
    </source>
</evidence>
<protein>
    <submittedName>
        <fullName evidence="1">Uncharacterized protein</fullName>
    </submittedName>
</protein>
<accession>A0A565ASW4</accession>
<name>A0A565ASW4_9BRAS</name>